<feature type="region of interest" description="Disordered" evidence="1">
    <location>
        <begin position="1"/>
        <end position="40"/>
    </location>
</feature>
<evidence type="ECO:0000313" key="3">
    <source>
        <dbReference type="Proteomes" id="UP001151760"/>
    </source>
</evidence>
<sequence length="151" mass="17588">MIVEDQMKNTLKTEHPPRREASRLHRYEDPPESPRLRTKAPQSLIDVRVQESRIKKKLQEPSYVGALNDTSTQHKREVFEMKDRCSEKQVLGYVLTVGVTTVEWESRLQKSITIDVHQVGDEIEVEVLRNFNWPPSELITEDGFLPDRGYS</sequence>
<proteinExistence type="predicted"/>
<protein>
    <submittedName>
        <fullName evidence="2">Uncharacterized protein</fullName>
    </submittedName>
</protein>
<reference evidence="2" key="1">
    <citation type="journal article" date="2022" name="Int. J. Mol. Sci.">
        <title>Draft Genome of Tanacetum Coccineum: Genomic Comparison of Closely Related Tanacetum-Family Plants.</title>
        <authorList>
            <person name="Yamashiro T."/>
            <person name="Shiraishi A."/>
            <person name="Nakayama K."/>
            <person name="Satake H."/>
        </authorList>
    </citation>
    <scope>NUCLEOTIDE SEQUENCE</scope>
</reference>
<name>A0ABQ5AL18_9ASTR</name>
<reference evidence="2" key="2">
    <citation type="submission" date="2022-01" db="EMBL/GenBank/DDBJ databases">
        <authorList>
            <person name="Yamashiro T."/>
            <person name="Shiraishi A."/>
            <person name="Satake H."/>
            <person name="Nakayama K."/>
        </authorList>
    </citation>
    <scope>NUCLEOTIDE SEQUENCE</scope>
</reference>
<feature type="compositionally biased region" description="Basic and acidic residues" evidence="1">
    <location>
        <begin position="1"/>
        <end position="35"/>
    </location>
</feature>
<evidence type="ECO:0000256" key="1">
    <source>
        <dbReference type="SAM" id="MobiDB-lite"/>
    </source>
</evidence>
<organism evidence="2 3">
    <name type="scientific">Tanacetum coccineum</name>
    <dbReference type="NCBI Taxonomy" id="301880"/>
    <lineage>
        <taxon>Eukaryota</taxon>
        <taxon>Viridiplantae</taxon>
        <taxon>Streptophyta</taxon>
        <taxon>Embryophyta</taxon>
        <taxon>Tracheophyta</taxon>
        <taxon>Spermatophyta</taxon>
        <taxon>Magnoliopsida</taxon>
        <taxon>eudicotyledons</taxon>
        <taxon>Gunneridae</taxon>
        <taxon>Pentapetalae</taxon>
        <taxon>asterids</taxon>
        <taxon>campanulids</taxon>
        <taxon>Asterales</taxon>
        <taxon>Asteraceae</taxon>
        <taxon>Asteroideae</taxon>
        <taxon>Anthemideae</taxon>
        <taxon>Anthemidinae</taxon>
        <taxon>Tanacetum</taxon>
    </lineage>
</organism>
<keyword evidence="3" id="KW-1185">Reference proteome</keyword>
<accession>A0ABQ5AL18</accession>
<dbReference type="Proteomes" id="UP001151760">
    <property type="component" value="Unassembled WGS sequence"/>
</dbReference>
<dbReference type="EMBL" id="BQNB010012393">
    <property type="protein sequence ID" value="GJT03038.1"/>
    <property type="molecule type" value="Genomic_DNA"/>
</dbReference>
<comment type="caution">
    <text evidence="2">The sequence shown here is derived from an EMBL/GenBank/DDBJ whole genome shotgun (WGS) entry which is preliminary data.</text>
</comment>
<evidence type="ECO:0000313" key="2">
    <source>
        <dbReference type="EMBL" id="GJT03038.1"/>
    </source>
</evidence>
<gene>
    <name evidence="2" type="ORF">Tco_0824207</name>
</gene>